<evidence type="ECO:0000313" key="4">
    <source>
        <dbReference type="Proteomes" id="UP000231846"/>
    </source>
</evidence>
<feature type="domain" description="Glycosyltransferase 2-like" evidence="1">
    <location>
        <begin position="9"/>
        <end position="109"/>
    </location>
</feature>
<reference evidence="2" key="3">
    <citation type="submission" date="2022-12" db="EMBL/GenBank/DDBJ databases">
        <title>Development of a Multilocus Sequence Typing Scheme for Bacteroides fragilis Based on Whole Genome Sequencing Data and Clinical Application.</title>
        <authorList>
            <person name="Nielsen F.D."/>
            <person name="Justesen U.S."/>
        </authorList>
    </citation>
    <scope>NUCLEOTIDE SEQUENCE</scope>
    <source>
        <strain evidence="2">BF_BC_VIB_DK_2012_57</strain>
    </source>
</reference>
<dbReference type="Proteomes" id="UP000231846">
    <property type="component" value="Unassembled WGS sequence"/>
</dbReference>
<gene>
    <name evidence="3" type="primary">epsJ_9</name>
    <name evidence="3" type="ORF">CQW34_04298</name>
    <name evidence="2" type="ORF">O1420_19130</name>
</gene>
<dbReference type="SUPFAM" id="SSF53448">
    <property type="entry name" value="Nucleotide-diphospho-sugar transferases"/>
    <property type="match status" value="1"/>
</dbReference>
<sequence>MTATSVTVTVFTPTYNRAYIIKKLYDSLCKQSCRSFEWLIVDDGSTDNTKEVIDEFMEIATFSIRYFYQENSGKHIAINRGVRESKGELFFIVDSDDYLSEMAVERIQSDYKAIIGDTTFCGLSYLRAYHDGKAIGGEVNYSTLDCNLLDYKLRYKIKGDKAEIYKTEILKEYPFPQYTGERFCPEALVFNRIALKYKLRHINAKIYYCEYLPDGLTAKIVKVRMDCVQASLAYYRELYQMDIPYTQKVKTAINYCRFALCAPCDKWKLFFKYPQLGIIVYPIAICLHVRDLARVTE</sequence>
<keyword evidence="3" id="KW-0328">Glycosyltransferase</keyword>
<dbReference type="InterPro" id="IPR001173">
    <property type="entry name" value="Glyco_trans_2-like"/>
</dbReference>
<comment type="caution">
    <text evidence="3">The sequence shown here is derived from an EMBL/GenBank/DDBJ whole genome shotgun (WGS) entry which is preliminary data.</text>
</comment>
<evidence type="ECO:0000259" key="1">
    <source>
        <dbReference type="Pfam" id="PF00535"/>
    </source>
</evidence>
<evidence type="ECO:0000313" key="3">
    <source>
        <dbReference type="EMBL" id="PJY69786.1"/>
    </source>
</evidence>
<dbReference type="CDD" id="cd00761">
    <property type="entry name" value="Glyco_tranf_GTA_type"/>
    <property type="match status" value="1"/>
</dbReference>
<dbReference type="PANTHER" id="PTHR22916">
    <property type="entry name" value="GLYCOSYLTRANSFERASE"/>
    <property type="match status" value="1"/>
</dbReference>
<dbReference type="Proteomes" id="UP001078742">
    <property type="component" value="Unassembled WGS sequence"/>
</dbReference>
<dbReference type="GO" id="GO:0016758">
    <property type="term" value="F:hexosyltransferase activity"/>
    <property type="evidence" value="ECO:0007669"/>
    <property type="project" value="UniProtKB-ARBA"/>
</dbReference>
<reference evidence="3" key="2">
    <citation type="submission" date="2017-10" db="EMBL/GenBank/DDBJ databases">
        <authorList>
            <person name="Banno H."/>
            <person name="Chua N.-H."/>
        </authorList>
    </citation>
    <scope>NUCLEOTIDE SEQUENCE</scope>
    <source>
        <strain evidence="3">12905</strain>
    </source>
</reference>
<evidence type="ECO:0000313" key="2">
    <source>
        <dbReference type="EMBL" id="MCZ2573488.1"/>
    </source>
</evidence>
<organism evidence="3 4">
    <name type="scientific">Bacteroides fragilis</name>
    <dbReference type="NCBI Taxonomy" id="817"/>
    <lineage>
        <taxon>Bacteria</taxon>
        <taxon>Pseudomonadati</taxon>
        <taxon>Bacteroidota</taxon>
        <taxon>Bacteroidia</taxon>
        <taxon>Bacteroidales</taxon>
        <taxon>Bacteroidaceae</taxon>
        <taxon>Bacteroides</taxon>
    </lineage>
</organism>
<dbReference type="Pfam" id="PF00535">
    <property type="entry name" value="Glycos_transf_2"/>
    <property type="match status" value="1"/>
</dbReference>
<dbReference type="EMBL" id="JAPUAV010000017">
    <property type="protein sequence ID" value="MCZ2573488.1"/>
    <property type="molecule type" value="Genomic_DNA"/>
</dbReference>
<protein>
    <submittedName>
        <fullName evidence="2">Glycosyltransferase family A protein</fullName>
    </submittedName>
    <submittedName>
        <fullName evidence="3">Putative glycosyltransferase, EpsJ-like</fullName>
        <ecNumber evidence="3">2.4.-.-</ecNumber>
    </submittedName>
</protein>
<accession>A0A2M9V1A6</accession>
<reference evidence="3 4" key="1">
    <citation type="journal article" date="2017" name="MBio">
        <title>Gut Symbiont Bacteroides fragilis Secretes a Eukaryotic-Like Ubiquitin Protein That Mediates Intraspecies Antagonism.</title>
        <authorList>
            <person name="Chatzidaki-Livanis M."/>
            <person name="Coyne M.J."/>
            <person name="Roelofs K.G."/>
            <person name="Gentyala R.R."/>
            <person name="Caldwell J.M."/>
            <person name="Comstock L.E."/>
        </authorList>
    </citation>
    <scope>NUCLEOTIDE SEQUENCE [LARGE SCALE GENOMIC DNA]</scope>
    <source>
        <strain evidence="3 4">12905</strain>
    </source>
</reference>
<dbReference type="PANTHER" id="PTHR22916:SF3">
    <property type="entry name" value="UDP-GLCNAC:BETAGAL BETA-1,3-N-ACETYLGLUCOSAMINYLTRANSFERASE-LIKE PROTEIN 1"/>
    <property type="match status" value="1"/>
</dbReference>
<dbReference type="EC" id="2.4.-.-" evidence="3"/>
<dbReference type="Gene3D" id="3.90.550.10">
    <property type="entry name" value="Spore Coat Polysaccharide Biosynthesis Protein SpsA, Chain A"/>
    <property type="match status" value="1"/>
</dbReference>
<dbReference type="EMBL" id="PDCW01000056">
    <property type="protein sequence ID" value="PJY69786.1"/>
    <property type="molecule type" value="Genomic_DNA"/>
</dbReference>
<keyword evidence="3" id="KW-0808">Transferase</keyword>
<dbReference type="AlphaFoldDB" id="A0A2M9V1A6"/>
<dbReference type="RefSeq" id="WP_032562710.1">
    <property type="nucleotide sequence ID" value="NZ_CAAKNW010000067.1"/>
</dbReference>
<dbReference type="InterPro" id="IPR029044">
    <property type="entry name" value="Nucleotide-diphossugar_trans"/>
</dbReference>
<name>A0A2M9V1A6_BACFG</name>
<proteinExistence type="predicted"/>